<evidence type="ECO:0008006" key="4">
    <source>
        <dbReference type="Google" id="ProtNLM"/>
    </source>
</evidence>
<dbReference type="AlphaFoldDB" id="A0A1G2QXM4"/>
<evidence type="ECO:0000313" key="3">
    <source>
        <dbReference type="Proteomes" id="UP000178065"/>
    </source>
</evidence>
<organism evidence="2 3">
    <name type="scientific">Candidatus Wildermuthbacteria bacterium RIFCSPHIGHO2_01_FULL_49_22b</name>
    <dbReference type="NCBI Taxonomy" id="1802448"/>
    <lineage>
        <taxon>Bacteria</taxon>
        <taxon>Candidatus Wildermuthiibacteriota</taxon>
    </lineage>
</organism>
<dbReference type="Gene3D" id="3.90.1200.10">
    <property type="match status" value="1"/>
</dbReference>
<proteinExistence type="predicted"/>
<keyword evidence="1" id="KW-0812">Transmembrane</keyword>
<comment type="caution">
    <text evidence="2">The sequence shown here is derived from an EMBL/GenBank/DDBJ whole genome shotgun (WGS) entry which is preliminary data.</text>
</comment>
<evidence type="ECO:0000313" key="2">
    <source>
        <dbReference type="EMBL" id="OHA65197.1"/>
    </source>
</evidence>
<evidence type="ECO:0000256" key="1">
    <source>
        <dbReference type="SAM" id="Phobius"/>
    </source>
</evidence>
<keyword evidence="1" id="KW-0472">Membrane</keyword>
<name>A0A1G2QXM4_9BACT</name>
<accession>A0A1G2QXM4</accession>
<reference evidence="2 3" key="1">
    <citation type="journal article" date="2016" name="Nat. Commun.">
        <title>Thousands of microbial genomes shed light on interconnected biogeochemical processes in an aquifer system.</title>
        <authorList>
            <person name="Anantharaman K."/>
            <person name="Brown C.T."/>
            <person name="Hug L.A."/>
            <person name="Sharon I."/>
            <person name="Castelle C.J."/>
            <person name="Probst A.J."/>
            <person name="Thomas B.C."/>
            <person name="Singh A."/>
            <person name="Wilkins M.J."/>
            <person name="Karaoz U."/>
            <person name="Brodie E.L."/>
            <person name="Williams K.H."/>
            <person name="Hubbard S.S."/>
            <person name="Banfield J.F."/>
        </authorList>
    </citation>
    <scope>NUCLEOTIDE SEQUENCE [LARGE SCALE GENOMIC DNA]</scope>
</reference>
<dbReference type="GO" id="GO:0005737">
    <property type="term" value="C:cytoplasm"/>
    <property type="evidence" value="ECO:0007669"/>
    <property type="project" value="TreeGrafter"/>
</dbReference>
<dbReference type="SUPFAM" id="SSF56112">
    <property type="entry name" value="Protein kinase-like (PK-like)"/>
    <property type="match status" value="1"/>
</dbReference>
<dbReference type="STRING" id="1802448.A2672_01780"/>
<dbReference type="EMBL" id="MHTT01000015">
    <property type="protein sequence ID" value="OHA65197.1"/>
    <property type="molecule type" value="Genomic_DNA"/>
</dbReference>
<dbReference type="InterPro" id="IPR011009">
    <property type="entry name" value="Kinase-like_dom_sf"/>
</dbReference>
<dbReference type="Proteomes" id="UP000178065">
    <property type="component" value="Unassembled WGS sequence"/>
</dbReference>
<dbReference type="PANTHER" id="PTHR22603">
    <property type="entry name" value="CHOLINE/ETHANOALAMINE KINASE"/>
    <property type="match status" value="1"/>
</dbReference>
<dbReference type="GO" id="GO:0004305">
    <property type="term" value="F:ethanolamine kinase activity"/>
    <property type="evidence" value="ECO:0007669"/>
    <property type="project" value="TreeGrafter"/>
</dbReference>
<sequence length="354" mass="41911">MNKDIHYLKKLFSEPFDAKRAGGQTNRNYVVSFRKPFNPFHKVRVALKDLKGNKFRARKFFVRLPWENVLNRKTEGKNILALSRNKKVQRILPRYFVYVLSKRNILDPKDKNRYSVPDGTMATEYIPGREFSMRHFRQVRYQRALARTFHVFHASGVRFSNPYDPFRNEINKYRVAAFRHTLKKLLGKETIAQLKKLELKAQQRLRSLKRGVSTHNDFIFSNFLVGRAGRIYLLDFEYAGLNKKGGIFYDIGYPLRDSFFNPPQISKKTFESFLNQADKAYKRKLDREQIYWSIVAALLVGIWWGVLRYYSVPKKEQPYFLRYVQRGVKGLLGLVHELKEKREPVLPALLERTC</sequence>
<protein>
    <recommendedName>
        <fullName evidence="4">Aminoglycoside phosphotransferase domain-containing protein</fullName>
    </recommendedName>
</protein>
<dbReference type="GO" id="GO:0006646">
    <property type="term" value="P:phosphatidylethanolamine biosynthetic process"/>
    <property type="evidence" value="ECO:0007669"/>
    <property type="project" value="TreeGrafter"/>
</dbReference>
<keyword evidence="1" id="KW-1133">Transmembrane helix</keyword>
<dbReference type="Pfam" id="PF01633">
    <property type="entry name" value="Choline_kinase"/>
    <property type="match status" value="1"/>
</dbReference>
<gene>
    <name evidence="2" type="ORF">A2672_01780</name>
</gene>
<dbReference type="PANTHER" id="PTHR22603:SF66">
    <property type="entry name" value="ETHANOLAMINE KINASE"/>
    <property type="match status" value="1"/>
</dbReference>
<feature type="transmembrane region" description="Helical" evidence="1">
    <location>
        <begin position="290"/>
        <end position="310"/>
    </location>
</feature>